<dbReference type="GO" id="GO:0005739">
    <property type="term" value="C:mitochondrion"/>
    <property type="evidence" value="ECO:0007669"/>
    <property type="project" value="UniProtKB-SubCell"/>
</dbReference>
<reference evidence="2 3" key="2">
    <citation type="journal article" date="2019" name="G3 (Bethesda)">
        <title>Hybrid Assembly of the Genome of the Entomopathogenic Nematode Steinernema carpocapsae Identifies the X-Chromosome.</title>
        <authorList>
            <person name="Serra L."/>
            <person name="Macchietto M."/>
            <person name="Macias-Munoz A."/>
            <person name="McGill C.J."/>
            <person name="Rodriguez I.M."/>
            <person name="Rodriguez B."/>
            <person name="Murad R."/>
            <person name="Mortazavi A."/>
        </authorList>
    </citation>
    <scope>NUCLEOTIDE SEQUENCE [LARGE SCALE GENOMIC DNA]</scope>
    <source>
        <strain evidence="2 3">ALL</strain>
    </source>
</reference>
<dbReference type="AlphaFoldDB" id="A0A4U5PFQ7"/>
<proteinExistence type="predicted"/>
<dbReference type="EMBL" id="AZBU02000002">
    <property type="protein sequence ID" value="TKR95081.1"/>
    <property type="molecule type" value="Genomic_DNA"/>
</dbReference>
<dbReference type="PANTHER" id="PTHR21393">
    <property type="entry name" value="MITOCHONDRIAL 28S RIBOSOMAL PROTEIN S27"/>
    <property type="match status" value="1"/>
</dbReference>
<dbReference type="InterPro" id="IPR034913">
    <property type="entry name" value="mS27/PTCD2"/>
</dbReference>
<dbReference type="PANTHER" id="PTHR21393:SF0">
    <property type="entry name" value="SMALL RIBOSOMAL SUBUNIT PROTEIN MS27"/>
    <property type="match status" value="1"/>
</dbReference>
<dbReference type="Proteomes" id="UP000298663">
    <property type="component" value="Unassembled WGS sequence"/>
</dbReference>
<accession>A0A4U5PFQ7</accession>
<evidence type="ECO:0000256" key="1">
    <source>
        <dbReference type="ARBA" id="ARBA00004173"/>
    </source>
</evidence>
<dbReference type="Pfam" id="PF10037">
    <property type="entry name" value="MRP-S27"/>
    <property type="match status" value="1"/>
</dbReference>
<dbReference type="STRING" id="34508.A0A4U5PFQ7"/>
<dbReference type="OrthoDB" id="19830at2759"/>
<gene>
    <name evidence="2" type="ORF">L596_009297</name>
</gene>
<organism evidence="2 3">
    <name type="scientific">Steinernema carpocapsae</name>
    <name type="common">Entomopathogenic nematode</name>
    <dbReference type="NCBI Taxonomy" id="34508"/>
    <lineage>
        <taxon>Eukaryota</taxon>
        <taxon>Metazoa</taxon>
        <taxon>Ecdysozoa</taxon>
        <taxon>Nematoda</taxon>
        <taxon>Chromadorea</taxon>
        <taxon>Rhabditida</taxon>
        <taxon>Tylenchina</taxon>
        <taxon>Panagrolaimomorpha</taxon>
        <taxon>Strongyloidoidea</taxon>
        <taxon>Steinernematidae</taxon>
        <taxon>Steinernema</taxon>
    </lineage>
</organism>
<evidence type="ECO:0000313" key="3">
    <source>
        <dbReference type="Proteomes" id="UP000298663"/>
    </source>
</evidence>
<name>A0A4U5PFQ7_STECR</name>
<evidence type="ECO:0000313" key="2">
    <source>
        <dbReference type="EMBL" id="TKR95081.1"/>
    </source>
</evidence>
<comment type="subcellular location">
    <subcellularLocation>
        <location evidence="1">Mitochondrion</location>
    </subcellularLocation>
</comment>
<keyword evidence="3" id="KW-1185">Reference proteome</keyword>
<reference evidence="2 3" key="1">
    <citation type="journal article" date="2015" name="Genome Biol.">
        <title>Comparative genomics of Steinernema reveals deeply conserved gene regulatory networks.</title>
        <authorList>
            <person name="Dillman A.R."/>
            <person name="Macchietto M."/>
            <person name="Porter C.F."/>
            <person name="Rogers A."/>
            <person name="Williams B."/>
            <person name="Antoshechkin I."/>
            <person name="Lee M.M."/>
            <person name="Goodwin Z."/>
            <person name="Lu X."/>
            <person name="Lewis E.E."/>
            <person name="Goodrich-Blair H."/>
            <person name="Stock S.P."/>
            <person name="Adams B.J."/>
            <person name="Sternberg P.W."/>
            <person name="Mortazavi A."/>
        </authorList>
    </citation>
    <scope>NUCLEOTIDE SEQUENCE [LARGE SCALE GENOMIC DNA]</scope>
    <source>
        <strain evidence="2 3">ALL</strain>
    </source>
</reference>
<dbReference type="InterPro" id="IPR019266">
    <property type="entry name" value="Ribosomal_mS27"/>
</dbReference>
<comment type="caution">
    <text evidence="2">The sequence shown here is derived from an EMBL/GenBank/DDBJ whole genome shotgun (WGS) entry which is preliminary data.</text>
</comment>
<sequence length="355" mass="39796">MFAQRVGSLVGRHLSIGSLASRRLLLSKSFQLNPEWSQRHEALTKLALGGDYEWIASVQKKFVGGAASAVDVDAAACGAQEKDQIEDIVDLIYKLRHCENTADFLESTEYAVVRTLLKHDAEEKLFEVLNDPINYGVFLNEHAACLAMDHFITKGNFAAAAKIATYVMLQEMFDNKLVNLMSIYSCLKWVELPVEERVFSEEIHPKEEEEEDINEEDQRTFKFPYLKNEYFDGHFDLTDPEALVGKTLLWVSEHVADLAYVSNMRILGALLQKEWELLAAELEKCKDLMSGVAKLVGERLDQLLAGLGEGQEESPETRRYNTLKTSHAATTGGEGTNEADLIHASSIFCLGVTDR</sequence>
<protein>
    <submittedName>
        <fullName evidence="2">Uncharacterized protein</fullName>
    </submittedName>
</protein>